<dbReference type="Pfam" id="PF13085">
    <property type="entry name" value="Fer2_3"/>
    <property type="match status" value="1"/>
</dbReference>
<dbReference type="InterPro" id="IPR017900">
    <property type="entry name" value="4Fe4S_Fe_S_CS"/>
</dbReference>
<comment type="cofactor">
    <cofactor evidence="11">
        <name>[2Fe-2S] cluster</name>
        <dbReference type="ChEBI" id="CHEBI:190135"/>
    </cofactor>
    <text evidence="11">Binds 1 [2Fe-2S] cluster.</text>
</comment>
<dbReference type="InterPro" id="IPR012675">
    <property type="entry name" value="Beta-grasp_dom_sf"/>
</dbReference>
<keyword evidence="4" id="KW-0816">Tricarboxylic acid cycle</keyword>
<dbReference type="InterPro" id="IPR036010">
    <property type="entry name" value="2Fe-2S_ferredoxin-like_sf"/>
</dbReference>
<dbReference type="InterPro" id="IPR050573">
    <property type="entry name" value="SDH/FRD_Iron-Sulfur"/>
</dbReference>
<feature type="domain" description="4Fe-4S ferredoxin-type" evidence="13">
    <location>
        <begin position="128"/>
        <end position="162"/>
    </location>
</feature>
<organism evidence="14 15">
    <name type="scientific">Slackia exigua (strain ATCC 700122 / DSM 15923 / CIP 105133 / JCM 11022 / KCTC 5966 / S-7)</name>
    <dbReference type="NCBI Taxonomy" id="649764"/>
    <lineage>
        <taxon>Bacteria</taxon>
        <taxon>Bacillati</taxon>
        <taxon>Actinomycetota</taxon>
        <taxon>Coriobacteriia</taxon>
        <taxon>Eggerthellales</taxon>
        <taxon>Eggerthellaceae</taxon>
        <taxon>Slackia</taxon>
    </lineage>
</organism>
<dbReference type="PROSITE" id="PS00198">
    <property type="entry name" value="4FE4S_FER_1"/>
    <property type="match status" value="1"/>
</dbReference>
<dbReference type="PANTHER" id="PTHR11921">
    <property type="entry name" value="SUCCINATE DEHYDROGENASE IRON-SULFUR PROTEIN"/>
    <property type="match status" value="1"/>
</dbReference>
<comment type="pathway">
    <text evidence="1">Carbohydrate metabolism; tricarboxylic acid cycle.</text>
</comment>
<dbReference type="SUPFAM" id="SSF46548">
    <property type="entry name" value="alpha-helical ferredoxin"/>
    <property type="match status" value="1"/>
</dbReference>
<keyword evidence="5 11" id="KW-0001">2Fe-2S</keyword>
<evidence type="ECO:0000256" key="10">
    <source>
        <dbReference type="ARBA" id="ARBA00023291"/>
    </source>
</evidence>
<dbReference type="PROSITE" id="PS51379">
    <property type="entry name" value="4FE4S_FER_2"/>
    <property type="match status" value="2"/>
</dbReference>
<dbReference type="PANTHER" id="PTHR11921:SF29">
    <property type="entry name" value="SUCCINATE DEHYDROGENASE [UBIQUINONE] IRON-SULFUR SUBUNIT, MITOCHONDRIAL"/>
    <property type="match status" value="1"/>
</dbReference>
<dbReference type="Gene3D" id="3.10.20.30">
    <property type="match status" value="1"/>
</dbReference>
<evidence type="ECO:0000256" key="7">
    <source>
        <dbReference type="ARBA" id="ARBA00023002"/>
    </source>
</evidence>
<dbReference type="GO" id="GO:0022904">
    <property type="term" value="P:respiratory electron transport chain"/>
    <property type="evidence" value="ECO:0007669"/>
    <property type="project" value="TreeGrafter"/>
</dbReference>
<evidence type="ECO:0000256" key="2">
    <source>
        <dbReference type="ARBA" id="ARBA00009433"/>
    </source>
</evidence>
<dbReference type="OrthoDB" id="9804391at2"/>
<keyword evidence="9 11" id="KW-0411">Iron-sulfur</keyword>
<comment type="similarity">
    <text evidence="2 11">Belongs to the succinate dehydrogenase/fumarate reductase iron-sulfur protein family.</text>
</comment>
<evidence type="ECO:0000256" key="5">
    <source>
        <dbReference type="ARBA" id="ARBA00022714"/>
    </source>
</evidence>
<dbReference type="GeneID" id="85007788"/>
<gene>
    <name evidence="14" type="ORF">HMPREF0762_01274</name>
</gene>
<evidence type="ECO:0000256" key="4">
    <source>
        <dbReference type="ARBA" id="ARBA00022532"/>
    </source>
</evidence>
<dbReference type="Gene3D" id="1.10.1060.10">
    <property type="entry name" value="Alpha-helical ferredoxin"/>
    <property type="match status" value="1"/>
</dbReference>
<dbReference type="Proteomes" id="UP000006001">
    <property type="component" value="Unassembled WGS sequence"/>
</dbReference>
<dbReference type="InterPro" id="IPR004489">
    <property type="entry name" value="Succ_DH/fum_Rdtase_Fe-S"/>
</dbReference>
<dbReference type="GO" id="GO:0051538">
    <property type="term" value="F:3 iron, 4 sulfur cluster binding"/>
    <property type="evidence" value="ECO:0007669"/>
    <property type="project" value="UniProtKB-KW"/>
</dbReference>
<dbReference type="RefSeq" id="WP_006362529.1">
    <property type="nucleotide sequence ID" value="NZ_GG700630.1"/>
</dbReference>
<evidence type="ECO:0000256" key="8">
    <source>
        <dbReference type="ARBA" id="ARBA00023004"/>
    </source>
</evidence>
<evidence type="ECO:0000313" key="15">
    <source>
        <dbReference type="Proteomes" id="UP000006001"/>
    </source>
</evidence>
<evidence type="ECO:0000259" key="12">
    <source>
        <dbReference type="PROSITE" id="PS51085"/>
    </source>
</evidence>
<dbReference type="STRING" id="649764.HMPREF0762_01274"/>
<feature type="domain" description="4Fe-4S ferredoxin-type" evidence="13">
    <location>
        <begin position="187"/>
        <end position="217"/>
    </location>
</feature>
<dbReference type="EMBL" id="ACUX02000007">
    <property type="protein sequence ID" value="EEZ61196.1"/>
    <property type="molecule type" value="Genomic_DNA"/>
</dbReference>
<comment type="caution">
    <text evidence="14">The sequence shown here is derived from an EMBL/GenBank/DDBJ whole genome shotgun (WGS) entry which is preliminary data.</text>
</comment>
<proteinExistence type="inferred from homology"/>
<protein>
    <recommendedName>
        <fullName evidence="11">Fumarate reductase iron-sulfur subunit</fullName>
        <ecNumber evidence="11">1.3.5.1</ecNumber>
    </recommendedName>
</protein>
<dbReference type="PROSITE" id="PS51085">
    <property type="entry name" value="2FE2S_FER_2"/>
    <property type="match status" value="1"/>
</dbReference>
<keyword evidence="15" id="KW-1185">Reference proteome</keyword>
<dbReference type="InterPro" id="IPR017896">
    <property type="entry name" value="4Fe4S_Fe-S-bd"/>
</dbReference>
<dbReference type="NCBIfam" id="TIGR00384">
    <property type="entry name" value="dhsB"/>
    <property type="match status" value="1"/>
</dbReference>
<dbReference type="eggNOG" id="COG0479">
    <property type="taxonomic scope" value="Bacteria"/>
</dbReference>
<keyword evidence="3 11" id="KW-0004">4Fe-4S</keyword>
<evidence type="ECO:0000256" key="9">
    <source>
        <dbReference type="ARBA" id="ARBA00023014"/>
    </source>
</evidence>
<name>D0WH09_SLAES</name>
<dbReference type="GO" id="GO:0006099">
    <property type="term" value="P:tricarboxylic acid cycle"/>
    <property type="evidence" value="ECO:0007669"/>
    <property type="project" value="UniProtKB-KW"/>
</dbReference>
<dbReference type="EC" id="1.3.5.1" evidence="11"/>
<dbReference type="GO" id="GO:0046872">
    <property type="term" value="F:metal ion binding"/>
    <property type="evidence" value="ECO:0007669"/>
    <property type="project" value="UniProtKB-KW"/>
</dbReference>
<evidence type="ECO:0000256" key="3">
    <source>
        <dbReference type="ARBA" id="ARBA00022485"/>
    </source>
</evidence>
<dbReference type="InterPro" id="IPR009051">
    <property type="entry name" value="Helical_ferredxn"/>
</dbReference>
<sequence length="238" mass="26537">MKVTVLRFDPSKDPEPYEASYDVPWHEYITVLEVLMYIYENYDPIAFDYSCRGRVCGRCGVMLDGEPCLACYTVIDSDRSISLAPLNGFPVVRDFIVDRSKFQNRISAIYDRQRYQPLSLDEIDTEYDPAVVDKAKGIEWCARCMLCVSSCPVVNSPSGSNGYVGPAGLVALGLRFYDPNDQGNRVVEAVQNGLFDCIQCGKCDEVCPAAEIDHLGIYADLRAAAEEQDVVPTRQAEV</sequence>
<evidence type="ECO:0000256" key="6">
    <source>
        <dbReference type="ARBA" id="ARBA00022723"/>
    </source>
</evidence>
<dbReference type="GO" id="GO:0008177">
    <property type="term" value="F:succinate dehydrogenase (quinone) activity"/>
    <property type="evidence" value="ECO:0007669"/>
    <property type="project" value="UniProtKB-EC"/>
</dbReference>
<evidence type="ECO:0000259" key="13">
    <source>
        <dbReference type="PROSITE" id="PS51379"/>
    </source>
</evidence>
<feature type="domain" description="2Fe-2S ferredoxin-type" evidence="12">
    <location>
        <begin position="1"/>
        <end position="87"/>
    </location>
</feature>
<dbReference type="HOGENOM" id="CLU_044838_3_3_11"/>
<comment type="catalytic activity">
    <reaction evidence="11">
        <text>a menaquinone + succinate = a menaquinol + fumarate</text>
        <dbReference type="Rhea" id="RHEA:27834"/>
        <dbReference type="Rhea" id="RHEA-COMP:9537"/>
        <dbReference type="Rhea" id="RHEA-COMP:9539"/>
        <dbReference type="ChEBI" id="CHEBI:16374"/>
        <dbReference type="ChEBI" id="CHEBI:18151"/>
        <dbReference type="ChEBI" id="CHEBI:29806"/>
        <dbReference type="ChEBI" id="CHEBI:30031"/>
        <dbReference type="EC" id="1.3.5.1"/>
    </reaction>
</comment>
<comment type="cofactor">
    <cofactor evidence="11">
        <name>[3Fe-4S] cluster</name>
        <dbReference type="ChEBI" id="CHEBI:21137"/>
    </cofactor>
    <text evidence="11">Binds 1 [3Fe-4S] cluster.</text>
</comment>
<dbReference type="InterPro" id="IPR001041">
    <property type="entry name" value="2Fe-2S_ferredoxin-type"/>
</dbReference>
<evidence type="ECO:0000256" key="1">
    <source>
        <dbReference type="ARBA" id="ARBA00005163"/>
    </source>
</evidence>
<keyword evidence="10 11" id="KW-0003">3Fe-4S</keyword>
<evidence type="ECO:0000256" key="11">
    <source>
        <dbReference type="RuleBase" id="RU361237"/>
    </source>
</evidence>
<dbReference type="GO" id="GO:0051537">
    <property type="term" value="F:2 iron, 2 sulfur cluster binding"/>
    <property type="evidence" value="ECO:0007669"/>
    <property type="project" value="UniProtKB-KW"/>
</dbReference>
<dbReference type="GO" id="GO:0009055">
    <property type="term" value="F:electron transfer activity"/>
    <property type="evidence" value="ECO:0007669"/>
    <property type="project" value="InterPro"/>
</dbReference>
<keyword evidence="7" id="KW-0560">Oxidoreductase</keyword>
<reference evidence="14" key="1">
    <citation type="submission" date="2009-10" db="EMBL/GenBank/DDBJ databases">
        <authorList>
            <person name="Weinstock G."/>
            <person name="Sodergren E."/>
            <person name="Clifton S."/>
            <person name="Fulton L."/>
            <person name="Fulton B."/>
            <person name="Courtney L."/>
            <person name="Fronick C."/>
            <person name="Harrison M."/>
            <person name="Strong C."/>
            <person name="Farmer C."/>
            <person name="Delahaunty K."/>
            <person name="Markovic C."/>
            <person name="Hall O."/>
            <person name="Minx P."/>
            <person name="Tomlinson C."/>
            <person name="Mitreva M."/>
            <person name="Nelson J."/>
            <person name="Hou S."/>
            <person name="Wollam A."/>
            <person name="Pepin K.H."/>
            <person name="Johnson M."/>
            <person name="Bhonagiri V."/>
            <person name="Nash W.E."/>
            <person name="Warren W."/>
            <person name="Chinwalla A."/>
            <person name="Mardis E.R."/>
            <person name="Wilson R.K."/>
        </authorList>
    </citation>
    <scope>NUCLEOTIDE SEQUENCE [LARGE SCALE GENOMIC DNA]</scope>
    <source>
        <strain evidence="14">ATCC 700122</strain>
    </source>
</reference>
<comment type="cofactor">
    <cofactor evidence="11">
        <name>[4Fe-4S] cluster</name>
        <dbReference type="ChEBI" id="CHEBI:49883"/>
    </cofactor>
    <text evidence="11">Binds 1 [4Fe-4S] cluster.</text>
</comment>
<accession>D0WH09</accession>
<dbReference type="AlphaFoldDB" id="D0WH09"/>
<dbReference type="InterPro" id="IPR025192">
    <property type="entry name" value="Succ_DH/fum_Rdtase_N"/>
</dbReference>
<dbReference type="Pfam" id="PF13183">
    <property type="entry name" value="Fer4_8"/>
    <property type="match status" value="1"/>
</dbReference>
<dbReference type="SUPFAM" id="SSF54292">
    <property type="entry name" value="2Fe-2S ferredoxin-like"/>
    <property type="match status" value="1"/>
</dbReference>
<evidence type="ECO:0000313" key="14">
    <source>
        <dbReference type="EMBL" id="EEZ61196.1"/>
    </source>
</evidence>
<keyword evidence="6 11" id="KW-0479">Metal-binding</keyword>
<keyword evidence="8 11" id="KW-0408">Iron</keyword>
<dbReference type="GO" id="GO:0051539">
    <property type="term" value="F:4 iron, 4 sulfur cluster binding"/>
    <property type="evidence" value="ECO:0007669"/>
    <property type="project" value="UniProtKB-KW"/>
</dbReference>